<evidence type="ECO:0000256" key="4">
    <source>
        <dbReference type="ARBA" id="ARBA00022645"/>
    </source>
</evidence>
<dbReference type="InterPro" id="IPR018202">
    <property type="entry name" value="Ser_caboxypep_ser_AS"/>
</dbReference>
<keyword evidence="9" id="KW-0325">Glycoprotein</keyword>
<organism evidence="13">
    <name type="scientific">Arabidopsis lyrata subsp. lyrata</name>
    <name type="common">Lyre-leaved rock-cress</name>
    <dbReference type="NCBI Taxonomy" id="81972"/>
    <lineage>
        <taxon>Eukaryota</taxon>
        <taxon>Viridiplantae</taxon>
        <taxon>Streptophyta</taxon>
        <taxon>Embryophyta</taxon>
        <taxon>Tracheophyta</taxon>
        <taxon>Spermatophyta</taxon>
        <taxon>Magnoliopsida</taxon>
        <taxon>eudicotyledons</taxon>
        <taxon>Gunneridae</taxon>
        <taxon>Pentapetalae</taxon>
        <taxon>rosids</taxon>
        <taxon>malvids</taxon>
        <taxon>Brassicales</taxon>
        <taxon>Brassicaceae</taxon>
        <taxon>Camelineae</taxon>
        <taxon>Arabidopsis</taxon>
    </lineage>
</organism>
<dbReference type="AlphaFoldDB" id="D7KW44"/>
<dbReference type="FunFam" id="3.40.50.11320:FF:000001">
    <property type="entry name" value="Carboxypeptidase"/>
    <property type="match status" value="1"/>
</dbReference>
<dbReference type="GO" id="GO:0004185">
    <property type="term" value="F:serine-type carboxypeptidase activity"/>
    <property type="evidence" value="ECO:0007669"/>
    <property type="project" value="UniProtKB-UniRule"/>
</dbReference>
<dbReference type="FunFam" id="3.40.50.1820:FF:000030">
    <property type="entry name" value="Carboxypeptidase"/>
    <property type="match status" value="1"/>
</dbReference>
<dbReference type="Proteomes" id="UP000008694">
    <property type="component" value="Unassembled WGS sequence"/>
</dbReference>
<keyword evidence="4 11" id="KW-0121">Carboxypeptidase</keyword>
<protein>
    <recommendedName>
        <fullName evidence="11">Carboxypeptidase</fullName>
        <ecNumber evidence="11">3.4.16.-</ecNumber>
    </recommendedName>
</protein>
<evidence type="ECO:0000256" key="10">
    <source>
        <dbReference type="ARBA" id="ARBA00037399"/>
    </source>
</evidence>
<dbReference type="eggNOG" id="KOG1282">
    <property type="taxonomic scope" value="Eukaryota"/>
</dbReference>
<dbReference type="Gene3D" id="6.10.250.940">
    <property type="match status" value="1"/>
</dbReference>
<dbReference type="OrthoDB" id="443318at2759"/>
<dbReference type="SUPFAM" id="SSF53474">
    <property type="entry name" value="alpha/beta-Hydrolases"/>
    <property type="match status" value="1"/>
</dbReference>
<dbReference type="GO" id="GO:0006508">
    <property type="term" value="P:proteolysis"/>
    <property type="evidence" value="ECO:0007669"/>
    <property type="project" value="UniProtKB-KW"/>
</dbReference>
<reference evidence="13" key="1">
    <citation type="journal article" date="2011" name="Nat. Genet.">
        <title>The Arabidopsis lyrata genome sequence and the basis of rapid genome size change.</title>
        <authorList>
            <person name="Hu T.T."/>
            <person name="Pattyn P."/>
            <person name="Bakker E.G."/>
            <person name="Cao J."/>
            <person name="Cheng J.-F."/>
            <person name="Clark R.M."/>
            <person name="Fahlgren N."/>
            <person name="Fawcett J.A."/>
            <person name="Grimwood J."/>
            <person name="Gundlach H."/>
            <person name="Haberer G."/>
            <person name="Hollister J.D."/>
            <person name="Ossowski S."/>
            <person name="Ottilar R.P."/>
            <person name="Salamov A.A."/>
            <person name="Schneeberger K."/>
            <person name="Spannagl M."/>
            <person name="Wang X."/>
            <person name="Yang L."/>
            <person name="Nasrallah M.E."/>
            <person name="Bergelson J."/>
            <person name="Carrington J.C."/>
            <person name="Gaut B.S."/>
            <person name="Schmutz J."/>
            <person name="Mayer K.F.X."/>
            <person name="Van de Peer Y."/>
            <person name="Grigoriev I.V."/>
            <person name="Nordborg M."/>
            <person name="Weigel D."/>
            <person name="Guo Y.-L."/>
        </authorList>
    </citation>
    <scope>NUCLEOTIDE SEQUENCE [LARGE SCALE GENOMIC DNA]</scope>
    <source>
        <strain evidence="13">cv. MN47</strain>
    </source>
</reference>
<evidence type="ECO:0000256" key="6">
    <source>
        <dbReference type="ARBA" id="ARBA00022729"/>
    </source>
</evidence>
<comment type="function">
    <text evidence="10">Probable carboxypeptidase.</text>
</comment>
<dbReference type="InterPro" id="IPR001563">
    <property type="entry name" value="Peptidase_S10"/>
</dbReference>
<dbReference type="Gramene" id="fgenesh2_kg.2__343__AT1G61130.1">
    <property type="protein sequence ID" value="fgenesh2_kg.2__343__AT1G61130.1"/>
    <property type="gene ID" value="fgenesh2_kg.2__343__AT1G61130.1"/>
</dbReference>
<name>D7KW44_ARALL</name>
<keyword evidence="3" id="KW-0964">Secreted</keyword>
<comment type="similarity">
    <text evidence="2 11">Belongs to the peptidase S10 family.</text>
</comment>
<evidence type="ECO:0000313" key="12">
    <source>
        <dbReference type="EMBL" id="EFH62818.1"/>
    </source>
</evidence>
<keyword evidence="13" id="KW-1185">Reference proteome</keyword>
<gene>
    <name evidence="12" type="ORF">ARALYDRAFT_475213</name>
</gene>
<sequence length="463" mass="53038">MMNIFNVSIALYLCILFVFVSSDSPEAMRDLVTNFPGQPKVSFRHYAGYVTVNETNGRALFYWFFEAMTHSNVKPLVLWLNGGPGCSSVGYGATQEIGPFLVDNEGNDLKFNPYAWNKEANVLFLESPAGVGFSYTNTSSDYRKLGDDFTARDSYIFLQKWFLRFPAYKENNFFIAGESYAGKYVPELAEVIYDKNKEHNDNLSLHINLKGILLGNPLTSYAEDWTGWVDYAWSHAVISDEIYRVIERSCNFSSNTTWDIKDCKDGVDEILKQYKEIDQFSLYTPVCMHHSSKVDSYVNSKMIPRLFDGFDTCLDDYTKVFYNRADVQKALHATDGVHLKNWTICNADILNHWNWTDSKRSVLPIYKKLIAGGYRVWVYSGDTDGRVPVLSTRYCINKLELPIKTTWRPWYHEKQVSGWFQEYEGLTFATFKGAGHDVPSFKPSESLAFFSAFLNGVPPPLSR</sequence>
<dbReference type="MEROPS" id="S10.A26"/>
<evidence type="ECO:0000256" key="1">
    <source>
        <dbReference type="ARBA" id="ARBA00004613"/>
    </source>
</evidence>
<evidence type="ECO:0000256" key="9">
    <source>
        <dbReference type="ARBA" id="ARBA00023180"/>
    </source>
</evidence>
<evidence type="ECO:0000313" key="13">
    <source>
        <dbReference type="Proteomes" id="UP000008694"/>
    </source>
</evidence>
<proteinExistence type="inferred from homology"/>
<evidence type="ECO:0000256" key="5">
    <source>
        <dbReference type="ARBA" id="ARBA00022670"/>
    </source>
</evidence>
<keyword evidence="8" id="KW-1015">Disulfide bond</keyword>
<evidence type="ECO:0000256" key="3">
    <source>
        <dbReference type="ARBA" id="ARBA00022525"/>
    </source>
</evidence>
<dbReference type="PROSITE" id="PS00131">
    <property type="entry name" value="CARBOXYPEPT_SER_SER"/>
    <property type="match status" value="1"/>
</dbReference>
<evidence type="ECO:0000256" key="8">
    <source>
        <dbReference type="ARBA" id="ARBA00023157"/>
    </source>
</evidence>
<dbReference type="PRINTS" id="PR00724">
    <property type="entry name" value="CRBOXYPTASEC"/>
</dbReference>
<dbReference type="Gene3D" id="3.40.50.11320">
    <property type="match status" value="1"/>
</dbReference>
<feature type="signal peptide" evidence="11">
    <location>
        <begin position="1"/>
        <end position="22"/>
    </location>
</feature>
<comment type="subcellular location">
    <subcellularLocation>
        <location evidence="1">Secreted</location>
    </subcellularLocation>
</comment>
<dbReference type="HOGENOM" id="CLU_008523_13_0_1"/>
<dbReference type="Pfam" id="PF00450">
    <property type="entry name" value="Peptidase_S10"/>
    <property type="match status" value="1"/>
</dbReference>
<dbReference type="GO" id="GO:0005576">
    <property type="term" value="C:extracellular region"/>
    <property type="evidence" value="ECO:0007669"/>
    <property type="project" value="UniProtKB-SubCell"/>
</dbReference>
<dbReference type="EMBL" id="GL348714">
    <property type="protein sequence ID" value="EFH62818.1"/>
    <property type="molecule type" value="Genomic_DNA"/>
</dbReference>
<evidence type="ECO:0000256" key="7">
    <source>
        <dbReference type="ARBA" id="ARBA00022801"/>
    </source>
</evidence>
<keyword evidence="7 11" id="KW-0378">Hydrolase</keyword>
<dbReference type="InterPro" id="IPR029058">
    <property type="entry name" value="AB_hydrolase_fold"/>
</dbReference>
<dbReference type="KEGG" id="aly:9322625"/>
<dbReference type="PANTHER" id="PTHR11802:SF15">
    <property type="entry name" value="SERINE CARBOXYPEPTIDASE-LIKE 32"/>
    <property type="match status" value="1"/>
</dbReference>
<dbReference type="Gene3D" id="3.40.50.1820">
    <property type="entry name" value="alpha/beta hydrolase"/>
    <property type="match status" value="1"/>
</dbReference>
<evidence type="ECO:0000256" key="11">
    <source>
        <dbReference type="RuleBase" id="RU361156"/>
    </source>
</evidence>
<feature type="chain" id="PRO_5006523645" description="Carboxypeptidase" evidence="11">
    <location>
        <begin position="23"/>
        <end position="463"/>
    </location>
</feature>
<keyword evidence="6 11" id="KW-0732">Signal</keyword>
<accession>D7KW44</accession>
<evidence type="ECO:0000256" key="2">
    <source>
        <dbReference type="ARBA" id="ARBA00009431"/>
    </source>
</evidence>
<dbReference type="GO" id="GO:0005773">
    <property type="term" value="C:vacuole"/>
    <property type="evidence" value="ECO:0007669"/>
    <property type="project" value="TreeGrafter"/>
</dbReference>
<dbReference type="PANTHER" id="PTHR11802">
    <property type="entry name" value="SERINE PROTEASE FAMILY S10 SERINE CARBOXYPEPTIDASE"/>
    <property type="match status" value="1"/>
</dbReference>
<dbReference type="EC" id="3.4.16.-" evidence="11"/>
<keyword evidence="5 11" id="KW-0645">Protease</keyword>